<dbReference type="PANTHER" id="PTHR24198">
    <property type="entry name" value="ANKYRIN REPEAT AND PROTEIN KINASE DOMAIN-CONTAINING PROTEIN"/>
    <property type="match status" value="1"/>
</dbReference>
<dbReference type="OrthoDB" id="1577640at2759"/>
<dbReference type="SMART" id="SM00248">
    <property type="entry name" value="ANK"/>
    <property type="match status" value="13"/>
</dbReference>
<dbReference type="Gene3D" id="1.25.40.20">
    <property type="entry name" value="Ankyrin repeat-containing domain"/>
    <property type="match status" value="4"/>
</dbReference>
<evidence type="ECO:0000313" key="5">
    <source>
        <dbReference type="Proteomes" id="UP000479190"/>
    </source>
</evidence>
<keyword evidence="2 3" id="KW-0040">ANK repeat</keyword>
<evidence type="ECO:0000256" key="1">
    <source>
        <dbReference type="ARBA" id="ARBA00022737"/>
    </source>
</evidence>
<organism evidence="4 5">
    <name type="scientific">Trichogramma brassicae</name>
    <dbReference type="NCBI Taxonomy" id="86971"/>
    <lineage>
        <taxon>Eukaryota</taxon>
        <taxon>Metazoa</taxon>
        <taxon>Ecdysozoa</taxon>
        <taxon>Arthropoda</taxon>
        <taxon>Hexapoda</taxon>
        <taxon>Insecta</taxon>
        <taxon>Pterygota</taxon>
        <taxon>Neoptera</taxon>
        <taxon>Endopterygota</taxon>
        <taxon>Hymenoptera</taxon>
        <taxon>Apocrita</taxon>
        <taxon>Proctotrupomorpha</taxon>
        <taxon>Chalcidoidea</taxon>
        <taxon>Trichogrammatidae</taxon>
        <taxon>Trichogramma</taxon>
    </lineage>
</organism>
<keyword evidence="1" id="KW-0677">Repeat</keyword>
<dbReference type="PANTHER" id="PTHR24198:SF165">
    <property type="entry name" value="ANKYRIN REPEAT-CONTAINING PROTEIN-RELATED"/>
    <property type="match status" value="1"/>
</dbReference>
<feature type="repeat" description="ANK" evidence="3">
    <location>
        <begin position="672"/>
        <end position="704"/>
    </location>
</feature>
<accession>A0A6H5HUY0</accession>
<evidence type="ECO:0000256" key="2">
    <source>
        <dbReference type="ARBA" id="ARBA00023043"/>
    </source>
</evidence>
<dbReference type="InterPro" id="IPR036770">
    <property type="entry name" value="Ankyrin_rpt-contain_sf"/>
</dbReference>
<dbReference type="Pfam" id="PF12796">
    <property type="entry name" value="Ank_2"/>
    <property type="match status" value="4"/>
</dbReference>
<feature type="repeat" description="ANK" evidence="3">
    <location>
        <begin position="754"/>
        <end position="788"/>
    </location>
</feature>
<dbReference type="Proteomes" id="UP000479190">
    <property type="component" value="Unassembled WGS sequence"/>
</dbReference>
<gene>
    <name evidence="4" type="ORF">TBRA_LOCUS403</name>
</gene>
<sequence>MKRLSEKVNWDNSQERCDLLDELDPLIGDWQGELPNMRDIFQPEQIERLLSDAVCHWAQSQNFSPIERFVGFVARSGYRHEPIRLDSSDNPLRRTTALHHVYKQTTSHNWGLVAGWLFEIYNRVDLNYVDGIGVDHYSVALKYNCRDFVKKYRALKRENRRLTRLFDSNRFRGRGDGARRTRPLYYPNRTMTRSARSVSLLPLHEALSRRPVDAVDIPHSRTPTLQLAITSLQPDAVKALLGRGADPTSFVFPAEHFALMAVSELDVGRLRLASGLLACLEPLEKKGYELAPRDALTIAKLLLRCGFLDRSANVQLFTRKMFTEATKNLMIKPGLSLHDLIYEQPDLVWARGLTARDCYDLTDRNEILPWLREIDPRYDRLMVARLGQIIARGFCRRWRTTLLRLEDDDFCFLIEEAFDCVPCVRAKDMDWLYDEELVKLKSSREKVNWDVVEERRVFLHRLCDSICNWRSPLPNVRDIFRKEEIDFLLSDSIELGCRYYAETLVSFVARSGYRDDDHEAEVDARRTTPVHLVSRRRLCNGAVVAHWLFKIYARFDVNYSDESGLTHFHVACEYGCDDVVRKFLELGQDPDCLVPSTGDSALHLAVAGGHAIVARTLLRHDAVPNPVNAQGWTPLDLICRKADDEAAMFLQMFHENSVAHRRESLVNARDRRGNTQLHSALNSWRRVLAEALLRFGADPNAANSRGMTPLHLICKSAKEDGRAARFLFLRLVLDNAAACEAGGEAVRVNARNNEGDTPLHLALKGDQEACKCVELLLRAGADPNLANEVGVTALHSIGKERHCSDTVKLLFAVCEEIGQPVRLDARDASGMSPLHYALLWNDEAEIVKLLLRAGASPNYPSGRGSTPLHVAVASLMPEAVQALLDGGADLADFDFPTASDFHDYYRVDLRSSDYAFLRLVRTLDCVERLEASGRGSYELDHSGALTIVDFCRERGVFACAMPKASFWSENGQELVKNLKDDNMRIKGGQLCLSDLFGAKVEDAAERVTYADCYDFADRLPKLPSRYHAQACRPLCEIISRRFFRHWAVEFFLDLTRCRLPIICCEKIIDDSLARLRSLRENVDLENANERRNLLDRLYPLAKDWVGQFPNLRDVFEPEEIESLISAAIDHRGNGDEEDNYRVERLVSFVARSGYRDAPRLDPLGDPITFRGTPMHRLALRQDTSRDSWAVVAYWLFKIYDRFDLNYIDDRGLTHFHVACEYGLDDVVRKFLQLGLNPNCLVPSTGDSPLHLAVTHGHMVVARSLLRHNAVPNWSNDAGSTPLDLICRKTSEDEAALFLQIFYDSSEAYRPTINARDRQGDTQLHVALSTRRRILAEALLRNGADPNAAGSGGRRALHAICEQGDHHDGLSAQFLRMVLDERRLNTHRAWVDARDDRGRSALQLAVQNLTLDCVDLLLDNGADVEDFVFPDLAELEPSYNIIDEYYELTLVARILRVIDRLRQRGYVYVGRDGILRALAEFYRRRELFETRRDREINWRGAADVRLTPSLTLYDLVELRPREAARRISYSDYIEIVTRNKFLGLPGRFRNALHRHLCEKLARGFFREWALNCFLELTRYELPHVCCRKVIEMLTNRDLSGICLAYMLIPEDRHRVERKISRYSSSFVRFYYSKHFDRTAARREGERGGLYMTRRNRARSCCFKIFLIGLCMEFFLREEVELGLRSSRGNLLVHYRLCLCGPEPNTVLVPRSQKLFGGRDLEFYSRQLYRDTRLVRTYCMYNEMLVREYKTAPPPPPPRRELEGGGSRMVNPVYDPFALSRSDLSAAPAARIVPRI</sequence>
<dbReference type="SUPFAM" id="SSF48403">
    <property type="entry name" value="Ankyrin repeat"/>
    <property type="match status" value="2"/>
</dbReference>
<dbReference type="PRINTS" id="PR01415">
    <property type="entry name" value="ANKYRIN"/>
</dbReference>
<feature type="repeat" description="ANK" evidence="3">
    <location>
        <begin position="829"/>
        <end position="862"/>
    </location>
</feature>
<name>A0A6H5HUY0_9HYME</name>
<evidence type="ECO:0000256" key="3">
    <source>
        <dbReference type="PROSITE-ProRule" id="PRU00023"/>
    </source>
</evidence>
<feature type="repeat" description="ANK" evidence="3">
    <location>
        <begin position="1244"/>
        <end position="1276"/>
    </location>
</feature>
<feature type="repeat" description="ANK" evidence="3">
    <location>
        <begin position="863"/>
        <end position="895"/>
    </location>
</feature>
<evidence type="ECO:0000313" key="4">
    <source>
        <dbReference type="EMBL" id="CAB0028191.1"/>
    </source>
</evidence>
<reference evidence="4 5" key="1">
    <citation type="submission" date="2020-02" db="EMBL/GenBank/DDBJ databases">
        <authorList>
            <person name="Ferguson B K."/>
        </authorList>
    </citation>
    <scope>NUCLEOTIDE SEQUENCE [LARGE SCALE GENOMIC DNA]</scope>
</reference>
<feature type="repeat" description="ANK" evidence="3">
    <location>
        <begin position="1396"/>
        <end position="1424"/>
    </location>
</feature>
<feature type="repeat" description="ANK" evidence="3">
    <location>
        <begin position="1318"/>
        <end position="1350"/>
    </location>
</feature>
<dbReference type="InterPro" id="IPR002110">
    <property type="entry name" value="Ankyrin_rpt"/>
</dbReference>
<dbReference type="PROSITE" id="PS50088">
    <property type="entry name" value="ANK_REPEAT"/>
    <property type="match status" value="8"/>
</dbReference>
<protein>
    <submittedName>
        <fullName evidence="4">Uncharacterized protein</fullName>
    </submittedName>
</protein>
<keyword evidence="5" id="KW-1185">Reference proteome</keyword>
<dbReference type="PROSITE" id="PS50297">
    <property type="entry name" value="ANK_REP_REGION"/>
    <property type="match status" value="8"/>
</dbReference>
<dbReference type="EMBL" id="CADCXV010000091">
    <property type="protein sequence ID" value="CAB0028191.1"/>
    <property type="molecule type" value="Genomic_DNA"/>
</dbReference>
<proteinExistence type="predicted"/>
<feature type="repeat" description="ANK" evidence="3">
    <location>
        <begin position="597"/>
        <end position="629"/>
    </location>
</feature>